<accession>A0ABP3YCA1</accession>
<evidence type="ECO:0000313" key="1">
    <source>
        <dbReference type="EMBL" id="GAA0878243.1"/>
    </source>
</evidence>
<gene>
    <name evidence="1" type="ORF">GCM10009119_12110</name>
</gene>
<sequence length="284" mass="32421">MKKKSFIVIWLMVPFCIFSCVNLKSVSNFSATSTASISNFENLDYTFSDHCKDRCEDEAVRKFELSRALECSCDLYSKADSVTRVLYQTINGYFVGLGNLAQNELTNYSANAAVNAMTASEFGPLKIDENLVGAYSAISNTLLRATTDFYRKRKIAAYIGEANGPIQVLLDKFQIIILSNLKGELRFKRERLYVYYMDMKMNRTLLSDYEKGKATRDYYQALDDIQLKEKQMDVFAQGLQEIGRGHQALYENRDKLSVKNLALTMLDYSAQVEVLISEFNQLNH</sequence>
<comment type="caution">
    <text evidence="1">The sequence shown here is derived from an EMBL/GenBank/DDBJ whole genome shotgun (WGS) entry which is preliminary data.</text>
</comment>
<protein>
    <recommendedName>
        <fullName evidence="3">PilJ/NarX-like methyl-accepting chemotaxis transducer</fullName>
    </recommendedName>
</protein>
<organism evidence="1 2">
    <name type="scientific">Algoriphagus jejuensis</name>
    <dbReference type="NCBI Taxonomy" id="419934"/>
    <lineage>
        <taxon>Bacteria</taxon>
        <taxon>Pseudomonadati</taxon>
        <taxon>Bacteroidota</taxon>
        <taxon>Cytophagia</taxon>
        <taxon>Cytophagales</taxon>
        <taxon>Cyclobacteriaceae</taxon>
        <taxon>Algoriphagus</taxon>
    </lineage>
</organism>
<name>A0ABP3YCA1_9BACT</name>
<evidence type="ECO:0000313" key="2">
    <source>
        <dbReference type="Proteomes" id="UP001500469"/>
    </source>
</evidence>
<reference evidence="2" key="1">
    <citation type="journal article" date="2019" name="Int. J. Syst. Evol. Microbiol.">
        <title>The Global Catalogue of Microorganisms (GCM) 10K type strain sequencing project: providing services to taxonomists for standard genome sequencing and annotation.</title>
        <authorList>
            <consortium name="The Broad Institute Genomics Platform"/>
            <consortium name="The Broad Institute Genome Sequencing Center for Infectious Disease"/>
            <person name="Wu L."/>
            <person name="Ma J."/>
        </authorList>
    </citation>
    <scope>NUCLEOTIDE SEQUENCE [LARGE SCALE GENOMIC DNA]</scope>
    <source>
        <strain evidence="2">JCM 16112</strain>
    </source>
</reference>
<evidence type="ECO:0008006" key="3">
    <source>
        <dbReference type="Google" id="ProtNLM"/>
    </source>
</evidence>
<keyword evidence="2" id="KW-1185">Reference proteome</keyword>
<proteinExistence type="predicted"/>
<dbReference type="EMBL" id="BAAAFI010000004">
    <property type="protein sequence ID" value="GAA0878243.1"/>
    <property type="molecule type" value="Genomic_DNA"/>
</dbReference>
<dbReference type="Proteomes" id="UP001500469">
    <property type="component" value="Unassembled WGS sequence"/>
</dbReference>
<dbReference type="RefSeq" id="WP_343849512.1">
    <property type="nucleotide sequence ID" value="NZ_BAAAFI010000004.1"/>
</dbReference>